<evidence type="ECO:0000259" key="14">
    <source>
        <dbReference type="PROSITE" id="PS51074"/>
    </source>
</evidence>
<protein>
    <recommendedName>
        <fullName evidence="6">Diphthamide biosynthesis protein 4</fullName>
    </recommendedName>
</protein>
<dbReference type="PROSITE" id="PS50076">
    <property type="entry name" value="DNAJ_2"/>
    <property type="match status" value="1"/>
</dbReference>
<evidence type="ECO:0000313" key="15">
    <source>
        <dbReference type="EMBL" id="KAG9236475.1"/>
    </source>
</evidence>
<dbReference type="SMART" id="SM00271">
    <property type="entry name" value="DnaJ"/>
    <property type="match status" value="1"/>
</dbReference>
<dbReference type="SUPFAM" id="SSF144217">
    <property type="entry name" value="CSL zinc finger"/>
    <property type="match status" value="1"/>
</dbReference>
<comment type="pathway">
    <text evidence="4">Protein modification; peptidyl-diphthamide biosynthesis.</text>
</comment>
<dbReference type="GO" id="GO:0046872">
    <property type="term" value="F:metal ion binding"/>
    <property type="evidence" value="ECO:0007669"/>
    <property type="project" value="UniProtKB-KW"/>
</dbReference>
<organism evidence="15 16">
    <name type="scientific">Amylocarpus encephaloides</name>
    <dbReference type="NCBI Taxonomy" id="45428"/>
    <lineage>
        <taxon>Eukaryota</taxon>
        <taxon>Fungi</taxon>
        <taxon>Dikarya</taxon>
        <taxon>Ascomycota</taxon>
        <taxon>Pezizomycotina</taxon>
        <taxon>Leotiomycetes</taxon>
        <taxon>Helotiales</taxon>
        <taxon>Helotiales incertae sedis</taxon>
        <taxon>Amylocarpus</taxon>
    </lineage>
</organism>
<dbReference type="CDD" id="cd06257">
    <property type="entry name" value="DnaJ"/>
    <property type="match status" value="1"/>
</dbReference>
<sequence length="226" mass="25416">MFTSLRRKNLLSRCEHSRATAQSESTLDGSMTRISTHYEVLGLPSSIRNEPVISARPLRNAYRRALLQNHPDKSPVQAHATPTSRDALYSIDQITEAYNTLSSPKLRATYDNELRLQRDTTRVGGVKGKQEFHTGVETVDLEDLEVDEDQGVWHRSCRCGDERGFLMAESDLEEAADDGELNVGCRGCSLWLKVLFGVIEDENHQETAQETANGDQHENLNHHESP</sequence>
<evidence type="ECO:0000256" key="12">
    <source>
        <dbReference type="SAM" id="MobiDB-lite"/>
    </source>
</evidence>
<dbReference type="Proteomes" id="UP000824998">
    <property type="component" value="Unassembled WGS sequence"/>
</dbReference>
<dbReference type="InterPro" id="IPR044248">
    <property type="entry name" value="DPH3/4-like"/>
</dbReference>
<comment type="function">
    <text evidence="1">Required for the first step of diphthamide biosynthesis, the transfer of 3-amino-3-carboxypropyl from S-adenosyl-L-methionine to a histidine residue. Diphthamide is a post-translational modification of histidine which occurs in elongation factor 2.</text>
</comment>
<evidence type="ECO:0000256" key="7">
    <source>
        <dbReference type="ARBA" id="ARBA00022490"/>
    </source>
</evidence>
<dbReference type="GO" id="GO:0017183">
    <property type="term" value="P:protein histidyl modification to diphthamide"/>
    <property type="evidence" value="ECO:0007669"/>
    <property type="project" value="InterPro"/>
</dbReference>
<proteinExistence type="inferred from homology"/>
<dbReference type="PANTHER" id="PTHR21454">
    <property type="entry name" value="DPH3 HOMOLOG-RELATED"/>
    <property type="match status" value="1"/>
</dbReference>
<comment type="similarity">
    <text evidence="5">Belongs to the DPH4 family.</text>
</comment>
<dbReference type="Gene3D" id="1.10.287.110">
    <property type="entry name" value="DnaJ domain"/>
    <property type="match status" value="1"/>
</dbReference>
<evidence type="ECO:0000313" key="16">
    <source>
        <dbReference type="Proteomes" id="UP000824998"/>
    </source>
</evidence>
<dbReference type="GO" id="GO:0005737">
    <property type="term" value="C:cytoplasm"/>
    <property type="evidence" value="ECO:0007669"/>
    <property type="project" value="UniProtKB-SubCell"/>
</dbReference>
<dbReference type="PANTHER" id="PTHR21454:SF46">
    <property type="entry name" value="DIPHTHAMIDE BIOSYNTHESIS PROTEIN 4"/>
    <property type="match status" value="1"/>
</dbReference>
<dbReference type="InterPro" id="IPR001623">
    <property type="entry name" value="DnaJ_domain"/>
</dbReference>
<evidence type="ECO:0000259" key="13">
    <source>
        <dbReference type="PROSITE" id="PS50076"/>
    </source>
</evidence>
<dbReference type="AlphaFoldDB" id="A0A9P8C7M3"/>
<evidence type="ECO:0000256" key="5">
    <source>
        <dbReference type="ARBA" id="ARBA00006169"/>
    </source>
</evidence>
<reference evidence="15" key="1">
    <citation type="journal article" date="2021" name="IMA Fungus">
        <title>Genomic characterization of three marine fungi, including Emericellopsis atlantica sp. nov. with signatures of a generalist lifestyle and marine biomass degradation.</title>
        <authorList>
            <person name="Hagestad O.C."/>
            <person name="Hou L."/>
            <person name="Andersen J.H."/>
            <person name="Hansen E.H."/>
            <person name="Altermark B."/>
            <person name="Li C."/>
            <person name="Kuhnert E."/>
            <person name="Cox R.J."/>
            <person name="Crous P.W."/>
            <person name="Spatafora J.W."/>
            <person name="Lail K."/>
            <person name="Amirebrahimi M."/>
            <person name="Lipzen A."/>
            <person name="Pangilinan J."/>
            <person name="Andreopoulos W."/>
            <person name="Hayes R.D."/>
            <person name="Ng V."/>
            <person name="Grigoriev I.V."/>
            <person name="Jackson S.A."/>
            <person name="Sutton T.D.S."/>
            <person name="Dobson A.D.W."/>
            <person name="Rama T."/>
        </authorList>
    </citation>
    <scope>NUCLEOTIDE SEQUENCE</scope>
    <source>
        <strain evidence="15">TRa018bII</strain>
    </source>
</reference>
<evidence type="ECO:0000256" key="3">
    <source>
        <dbReference type="ARBA" id="ARBA00004496"/>
    </source>
</evidence>
<dbReference type="InterPro" id="IPR007872">
    <property type="entry name" value="DPH_MB_dom"/>
</dbReference>
<evidence type="ECO:0000256" key="6">
    <source>
        <dbReference type="ARBA" id="ARBA00021797"/>
    </source>
</evidence>
<keyword evidence="16" id="KW-1185">Reference proteome</keyword>
<evidence type="ECO:0000256" key="2">
    <source>
        <dbReference type="ARBA" id="ARBA00004123"/>
    </source>
</evidence>
<dbReference type="EMBL" id="MU251406">
    <property type="protein sequence ID" value="KAG9236475.1"/>
    <property type="molecule type" value="Genomic_DNA"/>
</dbReference>
<gene>
    <name evidence="15" type="ORF">BJ875DRAFT_503324</name>
</gene>
<dbReference type="InterPro" id="IPR036671">
    <property type="entry name" value="DPH_MB_sf"/>
</dbReference>
<feature type="compositionally biased region" description="Basic and acidic residues" evidence="12">
    <location>
        <begin position="215"/>
        <end position="226"/>
    </location>
</feature>
<comment type="subcellular location">
    <subcellularLocation>
        <location evidence="3">Cytoplasm</location>
    </subcellularLocation>
    <subcellularLocation>
        <location evidence="2">Nucleus</location>
    </subcellularLocation>
</comment>
<dbReference type="InterPro" id="IPR036869">
    <property type="entry name" value="J_dom_sf"/>
</dbReference>
<accession>A0A9P8C7M3</accession>
<dbReference type="Pfam" id="PF05207">
    <property type="entry name" value="Zn_ribbon_CSL"/>
    <property type="match status" value="1"/>
</dbReference>
<name>A0A9P8C7M3_9HELO</name>
<dbReference type="GO" id="GO:0005634">
    <property type="term" value="C:nucleus"/>
    <property type="evidence" value="ECO:0007669"/>
    <property type="project" value="UniProtKB-SubCell"/>
</dbReference>
<keyword evidence="9" id="KW-0862">Zinc</keyword>
<comment type="caution">
    <text evidence="15">The sequence shown here is derived from an EMBL/GenBank/DDBJ whole genome shotgun (WGS) entry which is preliminary data.</text>
</comment>
<evidence type="ECO:0000256" key="1">
    <source>
        <dbReference type="ARBA" id="ARBA00003474"/>
    </source>
</evidence>
<keyword evidence="7" id="KW-0963">Cytoplasm</keyword>
<dbReference type="PROSITE" id="PS51074">
    <property type="entry name" value="DPH_MB"/>
    <property type="match status" value="1"/>
</dbReference>
<keyword evidence="11" id="KW-0539">Nucleus</keyword>
<feature type="domain" description="DPH-type MB" evidence="14">
    <location>
        <begin position="135"/>
        <end position="197"/>
    </location>
</feature>
<dbReference type="SUPFAM" id="SSF46565">
    <property type="entry name" value="Chaperone J-domain"/>
    <property type="match status" value="1"/>
</dbReference>
<evidence type="ECO:0000256" key="8">
    <source>
        <dbReference type="ARBA" id="ARBA00022723"/>
    </source>
</evidence>
<evidence type="ECO:0000256" key="11">
    <source>
        <dbReference type="ARBA" id="ARBA00023242"/>
    </source>
</evidence>
<dbReference type="Gene3D" id="3.10.660.10">
    <property type="entry name" value="DPH Zinc finger"/>
    <property type="match status" value="1"/>
</dbReference>
<feature type="region of interest" description="Disordered" evidence="12">
    <location>
        <begin position="205"/>
        <end position="226"/>
    </location>
</feature>
<dbReference type="Pfam" id="PF00226">
    <property type="entry name" value="DnaJ"/>
    <property type="match status" value="1"/>
</dbReference>
<evidence type="ECO:0000256" key="9">
    <source>
        <dbReference type="ARBA" id="ARBA00022833"/>
    </source>
</evidence>
<dbReference type="PRINTS" id="PR00625">
    <property type="entry name" value="JDOMAIN"/>
</dbReference>
<feature type="domain" description="J" evidence="13">
    <location>
        <begin position="36"/>
        <end position="114"/>
    </location>
</feature>
<evidence type="ECO:0000256" key="4">
    <source>
        <dbReference type="ARBA" id="ARBA00005156"/>
    </source>
</evidence>
<keyword evidence="8" id="KW-0479">Metal-binding</keyword>
<keyword evidence="10" id="KW-0408">Iron</keyword>
<dbReference type="OrthoDB" id="445556at2759"/>
<evidence type="ECO:0000256" key="10">
    <source>
        <dbReference type="ARBA" id="ARBA00023004"/>
    </source>
</evidence>